<evidence type="ECO:0000256" key="2">
    <source>
        <dbReference type="ARBA" id="ARBA00022475"/>
    </source>
</evidence>
<comment type="subcellular location">
    <subcellularLocation>
        <location evidence="1">Cell membrane</location>
        <topology evidence="1">Multi-pass membrane protein</topology>
    </subcellularLocation>
</comment>
<feature type="transmembrane region" description="Helical" evidence="6">
    <location>
        <begin position="158"/>
        <end position="183"/>
    </location>
</feature>
<accession>A0A7Y9U4W4</accession>
<keyword evidence="2" id="KW-1003">Cell membrane</keyword>
<evidence type="ECO:0000256" key="5">
    <source>
        <dbReference type="ARBA" id="ARBA00023136"/>
    </source>
</evidence>
<name>A0A7Y9U4W4_9BURK</name>
<dbReference type="AlphaFoldDB" id="A0A7Y9U4W4"/>
<dbReference type="EMBL" id="JACCFH010000001">
    <property type="protein sequence ID" value="NYG32398.1"/>
    <property type="molecule type" value="Genomic_DNA"/>
</dbReference>
<dbReference type="GO" id="GO:0005886">
    <property type="term" value="C:plasma membrane"/>
    <property type="evidence" value="ECO:0007669"/>
    <property type="project" value="UniProtKB-SubCell"/>
</dbReference>
<reference evidence="7 8" key="1">
    <citation type="submission" date="2020-07" db="EMBL/GenBank/DDBJ databases">
        <title>Genomic Encyclopedia of Archaeal and Bacterial Type Strains, Phase II (KMG-II): from individual species to whole genera.</title>
        <authorList>
            <person name="Goeker M."/>
        </authorList>
    </citation>
    <scope>NUCLEOTIDE SEQUENCE [LARGE SCALE GENOMIC DNA]</scope>
    <source>
        <strain evidence="7 8">DSM 21226</strain>
    </source>
</reference>
<evidence type="ECO:0000313" key="8">
    <source>
        <dbReference type="Proteomes" id="UP000518288"/>
    </source>
</evidence>
<evidence type="ECO:0000256" key="4">
    <source>
        <dbReference type="ARBA" id="ARBA00022989"/>
    </source>
</evidence>
<keyword evidence="5 6" id="KW-0472">Membrane</keyword>
<comment type="caution">
    <text evidence="7">The sequence shown here is derived from an EMBL/GenBank/DDBJ whole genome shotgun (WGS) entry which is preliminary data.</text>
</comment>
<dbReference type="Proteomes" id="UP000518288">
    <property type="component" value="Unassembled WGS sequence"/>
</dbReference>
<keyword evidence="3 6" id="KW-0812">Transmembrane</keyword>
<dbReference type="NCBIfam" id="TIGR00765">
    <property type="entry name" value="yihY_not_rbn"/>
    <property type="match status" value="1"/>
</dbReference>
<sequence length="306" mass="32006">MSHALPSLAPATTDPAALPASGWSCWILLGRRAVKAWIDDRAASMGAALAYYTLFSLAPLLLIVISVAGLVFGPEAARGEIEAQMRGLIGEAGAVSLQALLASVNRPTDGLVATLFGLGLMLVGATTVFAELQDTLDHIWRAPARPASGLWSLLRARVLSFGLILGVGFLLVVSLLFNTVLAVVQHWWAPGLGEAFAGVAGQAASFTLMTLLFAMIYKIMPRARIAWTDVWIGALVTAGLLTAGRHGIGLLIATSGAAAGYGAAGSLVVLLLWVYYSAQIFLLGAEFTWVYAHALGSHRGTAAVRA</sequence>
<dbReference type="PIRSF" id="PIRSF035875">
    <property type="entry name" value="RNase_BN"/>
    <property type="match status" value="1"/>
</dbReference>
<evidence type="ECO:0000256" key="6">
    <source>
        <dbReference type="SAM" id="Phobius"/>
    </source>
</evidence>
<protein>
    <submittedName>
        <fullName evidence="7">Membrane protein</fullName>
    </submittedName>
</protein>
<dbReference type="PANTHER" id="PTHR30213">
    <property type="entry name" value="INNER MEMBRANE PROTEIN YHJD"/>
    <property type="match status" value="1"/>
</dbReference>
<evidence type="ECO:0000313" key="7">
    <source>
        <dbReference type="EMBL" id="NYG32398.1"/>
    </source>
</evidence>
<dbReference type="Pfam" id="PF03631">
    <property type="entry name" value="Virul_fac_BrkB"/>
    <property type="match status" value="1"/>
</dbReference>
<keyword evidence="8" id="KW-1185">Reference proteome</keyword>
<evidence type="ECO:0000256" key="3">
    <source>
        <dbReference type="ARBA" id="ARBA00022692"/>
    </source>
</evidence>
<feature type="transmembrane region" description="Helical" evidence="6">
    <location>
        <begin position="229"/>
        <end position="252"/>
    </location>
</feature>
<dbReference type="RefSeq" id="WP_179633294.1">
    <property type="nucleotide sequence ID" value="NZ_JACCFH010000001.1"/>
</dbReference>
<organism evidence="7 8">
    <name type="scientific">Sphaerotilus montanus</name>
    <dbReference type="NCBI Taxonomy" id="522889"/>
    <lineage>
        <taxon>Bacteria</taxon>
        <taxon>Pseudomonadati</taxon>
        <taxon>Pseudomonadota</taxon>
        <taxon>Betaproteobacteria</taxon>
        <taxon>Burkholderiales</taxon>
        <taxon>Sphaerotilaceae</taxon>
        <taxon>Sphaerotilus</taxon>
    </lineage>
</organism>
<dbReference type="InterPro" id="IPR017039">
    <property type="entry name" value="Virul_fac_BrkB"/>
</dbReference>
<feature type="transmembrane region" description="Helical" evidence="6">
    <location>
        <begin position="49"/>
        <end position="73"/>
    </location>
</feature>
<feature type="transmembrane region" description="Helical" evidence="6">
    <location>
        <begin position="258"/>
        <end position="276"/>
    </location>
</feature>
<feature type="transmembrane region" description="Helical" evidence="6">
    <location>
        <begin position="110"/>
        <end position="132"/>
    </location>
</feature>
<keyword evidence="4 6" id="KW-1133">Transmembrane helix</keyword>
<gene>
    <name evidence="7" type="ORF">BDD16_001384</name>
</gene>
<dbReference type="PANTHER" id="PTHR30213:SF1">
    <property type="entry name" value="INNER MEMBRANE PROTEIN YHJD"/>
    <property type="match status" value="1"/>
</dbReference>
<evidence type="ECO:0000256" key="1">
    <source>
        <dbReference type="ARBA" id="ARBA00004651"/>
    </source>
</evidence>
<feature type="transmembrane region" description="Helical" evidence="6">
    <location>
        <begin position="195"/>
        <end position="217"/>
    </location>
</feature>
<proteinExistence type="predicted"/>